<dbReference type="InterPro" id="IPR033134">
    <property type="entry name" value="Asp/Glu_racemase_AS_2"/>
</dbReference>
<dbReference type="PANTHER" id="PTHR21198">
    <property type="entry name" value="GLUTAMATE RACEMASE"/>
    <property type="match status" value="1"/>
</dbReference>
<dbReference type="EMBL" id="VSSQ01000945">
    <property type="protein sequence ID" value="MPM03346.1"/>
    <property type="molecule type" value="Genomic_DNA"/>
</dbReference>
<dbReference type="InterPro" id="IPR001920">
    <property type="entry name" value="Asp/Glu_race"/>
</dbReference>
<organism evidence="3">
    <name type="scientific">bioreactor metagenome</name>
    <dbReference type="NCBI Taxonomy" id="1076179"/>
    <lineage>
        <taxon>unclassified sequences</taxon>
        <taxon>metagenomes</taxon>
        <taxon>ecological metagenomes</taxon>
    </lineage>
</organism>
<evidence type="ECO:0000256" key="2">
    <source>
        <dbReference type="ARBA" id="ARBA00023235"/>
    </source>
</evidence>
<name>A0A644WHJ9_9ZZZZ</name>
<dbReference type="EC" id="5.-.-.-" evidence="3"/>
<accession>A0A644WHJ9</accession>
<dbReference type="InterPro" id="IPR015942">
    <property type="entry name" value="Asp/Glu/hydantoin_racemase"/>
</dbReference>
<proteinExistence type="inferred from homology"/>
<comment type="caution">
    <text evidence="3">The sequence shown here is derived from an EMBL/GenBank/DDBJ whole genome shotgun (WGS) entry which is preliminary data.</text>
</comment>
<dbReference type="InterPro" id="IPR004380">
    <property type="entry name" value="Asp_race"/>
</dbReference>
<protein>
    <submittedName>
        <fullName evidence="3">Putative racemase YgeA</fullName>
        <ecNumber evidence="3">5.-.-.-</ecNumber>
    </submittedName>
</protein>
<comment type="similarity">
    <text evidence="1">Belongs to the aspartate/glutamate racemases family.</text>
</comment>
<dbReference type="GO" id="GO:0047661">
    <property type="term" value="F:amino-acid racemase activity"/>
    <property type="evidence" value="ECO:0007669"/>
    <property type="project" value="InterPro"/>
</dbReference>
<evidence type="ECO:0000313" key="3">
    <source>
        <dbReference type="EMBL" id="MPM03346.1"/>
    </source>
</evidence>
<keyword evidence="2 3" id="KW-0413">Isomerase</keyword>
<dbReference type="Gene3D" id="3.40.50.1860">
    <property type="match status" value="2"/>
</dbReference>
<sequence length="167" mass="18518">MGVEKHGADCLLLCANTPHMFADAISQQLSIPLIHIADATGQRIQQKGIGKVALLGTRPTMEMPFYSLRLKEKFGIEVITPPPAVRDYVHDTIYNEFTRGIFTAEAKIRYLEIMQELSRQGAEGIIMGCTEIPLLISQSDTNILLFDTLQIHAEAAVEFALNRFSVG</sequence>
<dbReference type="Pfam" id="PF01177">
    <property type="entry name" value="Asp_Glu_race"/>
    <property type="match status" value="1"/>
</dbReference>
<dbReference type="PANTHER" id="PTHR21198:SF7">
    <property type="entry name" value="ASPARTATE-GLUTAMATE RACEMASE FAMILY"/>
    <property type="match status" value="1"/>
</dbReference>
<dbReference type="SUPFAM" id="SSF53681">
    <property type="entry name" value="Aspartate/glutamate racemase"/>
    <property type="match status" value="2"/>
</dbReference>
<evidence type="ECO:0000256" key="1">
    <source>
        <dbReference type="ARBA" id="ARBA00007847"/>
    </source>
</evidence>
<dbReference type="NCBIfam" id="TIGR00035">
    <property type="entry name" value="asp_race"/>
    <property type="match status" value="1"/>
</dbReference>
<dbReference type="PROSITE" id="PS00924">
    <property type="entry name" value="ASP_GLU_RACEMASE_2"/>
    <property type="match status" value="1"/>
</dbReference>
<reference evidence="3" key="1">
    <citation type="submission" date="2019-08" db="EMBL/GenBank/DDBJ databases">
        <authorList>
            <person name="Kucharzyk K."/>
            <person name="Murdoch R.W."/>
            <person name="Higgins S."/>
            <person name="Loffler F."/>
        </authorList>
    </citation>
    <scope>NUCLEOTIDE SEQUENCE</scope>
</reference>
<gene>
    <name evidence="3" type="primary">ygeA_6</name>
    <name evidence="3" type="ORF">SDC9_49611</name>
</gene>
<dbReference type="AlphaFoldDB" id="A0A644WHJ9"/>